<dbReference type="SUPFAM" id="SSF56219">
    <property type="entry name" value="DNase I-like"/>
    <property type="match status" value="1"/>
</dbReference>
<protein>
    <submittedName>
        <fullName evidence="3">Endonuclease</fullName>
    </submittedName>
</protein>
<dbReference type="InterPro" id="IPR051916">
    <property type="entry name" value="GPI-anchor_lipid_remodeler"/>
</dbReference>
<feature type="region of interest" description="Disordered" evidence="1">
    <location>
        <begin position="11"/>
        <end position="34"/>
    </location>
</feature>
<dbReference type="Pfam" id="PF03372">
    <property type="entry name" value="Exo_endo_phos"/>
    <property type="match status" value="1"/>
</dbReference>
<reference evidence="3" key="1">
    <citation type="submission" date="2019-03" db="EMBL/GenBank/DDBJ databases">
        <title>Afifella sp. nov., isolated from activated sludge.</title>
        <authorList>
            <person name="Li Q."/>
            <person name="Liu Y."/>
        </authorList>
    </citation>
    <scope>NUCLEOTIDE SEQUENCE</scope>
    <source>
        <strain evidence="3">L72</strain>
    </source>
</reference>
<keyword evidence="3" id="KW-0255">Endonuclease</keyword>
<dbReference type="PANTHER" id="PTHR14859">
    <property type="entry name" value="CALCOFLUOR WHITE HYPERSENSITIVE PROTEIN PRECURSOR"/>
    <property type="match status" value="1"/>
</dbReference>
<evidence type="ECO:0000313" key="4">
    <source>
        <dbReference type="Proteomes" id="UP000773614"/>
    </source>
</evidence>
<dbReference type="EMBL" id="SPKJ01000003">
    <property type="protein sequence ID" value="MYZ46483.1"/>
    <property type="molecule type" value="Genomic_DNA"/>
</dbReference>
<keyword evidence="3" id="KW-0540">Nuclease</keyword>
<dbReference type="AlphaFoldDB" id="A0A964T161"/>
<keyword evidence="3" id="KW-0378">Hydrolase</keyword>
<proteinExistence type="predicted"/>
<gene>
    <name evidence="3" type="ORF">E4O86_01950</name>
</gene>
<dbReference type="PANTHER" id="PTHR14859:SF15">
    <property type="entry name" value="ENDONUCLEASE_EXONUCLEASE_PHOSPHATASE DOMAIN-CONTAINING PROTEIN"/>
    <property type="match status" value="1"/>
</dbReference>
<feature type="domain" description="Endonuclease/exonuclease/phosphatase" evidence="2">
    <location>
        <begin position="48"/>
        <end position="267"/>
    </location>
</feature>
<organism evidence="3 4">
    <name type="scientific">Propylenella binzhouense</name>
    <dbReference type="NCBI Taxonomy" id="2555902"/>
    <lineage>
        <taxon>Bacteria</taxon>
        <taxon>Pseudomonadati</taxon>
        <taxon>Pseudomonadota</taxon>
        <taxon>Alphaproteobacteria</taxon>
        <taxon>Hyphomicrobiales</taxon>
        <taxon>Propylenellaceae</taxon>
        <taxon>Propylenella</taxon>
    </lineage>
</organism>
<dbReference type="GO" id="GO:0006506">
    <property type="term" value="P:GPI anchor biosynthetic process"/>
    <property type="evidence" value="ECO:0007669"/>
    <property type="project" value="TreeGrafter"/>
</dbReference>
<evidence type="ECO:0000256" key="1">
    <source>
        <dbReference type="SAM" id="MobiDB-lite"/>
    </source>
</evidence>
<name>A0A964T161_9HYPH</name>
<comment type="caution">
    <text evidence="3">The sequence shown here is derived from an EMBL/GenBank/DDBJ whole genome shotgun (WGS) entry which is preliminary data.</text>
</comment>
<evidence type="ECO:0000259" key="2">
    <source>
        <dbReference type="Pfam" id="PF03372"/>
    </source>
</evidence>
<accession>A0A964T161</accession>
<dbReference type="InterPro" id="IPR036691">
    <property type="entry name" value="Endo/exonu/phosph_ase_sf"/>
</dbReference>
<dbReference type="GO" id="GO:0016020">
    <property type="term" value="C:membrane"/>
    <property type="evidence" value="ECO:0007669"/>
    <property type="project" value="GOC"/>
</dbReference>
<dbReference type="Gene3D" id="3.60.10.10">
    <property type="entry name" value="Endonuclease/exonuclease/phosphatase"/>
    <property type="match status" value="1"/>
</dbReference>
<dbReference type="InterPro" id="IPR005135">
    <property type="entry name" value="Endo/exonuclease/phosphatase"/>
</dbReference>
<dbReference type="Proteomes" id="UP000773614">
    <property type="component" value="Unassembled WGS sequence"/>
</dbReference>
<dbReference type="GO" id="GO:0004519">
    <property type="term" value="F:endonuclease activity"/>
    <property type="evidence" value="ECO:0007669"/>
    <property type="project" value="UniProtKB-KW"/>
</dbReference>
<sequence length="278" mass="30490">MSGIGMSLLSNSSSGLETMEPSDPAASNTAPARSGGTRAAAAASFSIATYNIHSCVGLDGRREPERVAEVLHELDADVVALQEVDSRRLKTHGHWIDQFAYLAELTGYEAVPGPNVVDHSGSFGNVLLSRFPVRRTRAVDLTFSTWREPRGAIDAELALGSRRLRVVATHLGLTLRERNAQVAQLMDVLLAEGDETAPCVLLGDLNEWRPRGGSLRPLMGELEGSPQRATFPTWRPLLPLDRIFARNAWFEHVEAHRSARSRIASDHLPLKAICRWTD</sequence>
<keyword evidence="4" id="KW-1185">Reference proteome</keyword>
<evidence type="ECO:0000313" key="3">
    <source>
        <dbReference type="EMBL" id="MYZ46483.1"/>
    </source>
</evidence>